<reference evidence="1 2" key="1">
    <citation type="journal article" date="2018" name="Genome Biol. Evol.">
        <title>The Genome Sequence of "Candidatus Fokinia solitaria": Insights on Reductive Evolution in Rickettsiales.</title>
        <authorList>
            <person name="Floriano A.M."/>
            <person name="Castelli M."/>
            <person name="Krenek S."/>
            <person name="Berendonk T.U."/>
            <person name="Bazzocchi C."/>
            <person name="Petroni G."/>
            <person name="Sassera D."/>
        </authorList>
    </citation>
    <scope>NUCLEOTIDE SEQUENCE [LARGE SCALE GENOMIC DNA]</scope>
    <source>
        <strain evidence="1">Rio ETE_ALG 3VII</strain>
    </source>
</reference>
<protein>
    <submittedName>
        <fullName evidence="1">Uncharacterized protein</fullName>
    </submittedName>
</protein>
<evidence type="ECO:0000313" key="2">
    <source>
        <dbReference type="Proteomes" id="UP000244519"/>
    </source>
</evidence>
<dbReference type="RefSeq" id="WP_108673078.1">
    <property type="nucleotide sequence ID" value="NZ_CP025989.1"/>
</dbReference>
<name>A0A2U8BRQ7_9RICK</name>
<organism evidence="1 2">
    <name type="scientific">Candidatus Fokinia solitaria</name>
    <dbReference type="NCBI Taxonomy" id="1802984"/>
    <lineage>
        <taxon>Bacteria</taxon>
        <taxon>Pseudomonadati</taxon>
        <taxon>Pseudomonadota</taxon>
        <taxon>Alphaproteobacteria</taxon>
        <taxon>Rickettsiales</taxon>
        <taxon>Candidatus Midichloriaceae</taxon>
        <taxon>Candidatus Fokinia</taxon>
    </lineage>
</organism>
<dbReference type="KEGG" id="fso:Fsol_00232"/>
<dbReference type="AlphaFoldDB" id="A0A2U8BRQ7"/>
<gene>
    <name evidence="1" type="ORF">Fsol_00232</name>
</gene>
<dbReference type="Proteomes" id="UP000244519">
    <property type="component" value="Chromosome"/>
</dbReference>
<accession>A0A2U8BRQ7</accession>
<dbReference type="EMBL" id="CP025989">
    <property type="protein sequence ID" value="AWD33036.1"/>
    <property type="molecule type" value="Genomic_DNA"/>
</dbReference>
<proteinExistence type="predicted"/>
<sequence length="832" mass="94780">MQNSFYKVVALIALCSMLSILYFGFSVDFIVVRESIYESIEKRGYKIAASDLQLFISYFPEIRFSNALLYDSKSEKIVTAKEIRIQYNIFTFLASIFNEQKYKITITDGDLYLNSIVKELPSTENVELHNVKLIYSSSDKFPDITVLDGYQNAHDFQYEGEIRMKSDHGKYSFSLTFADQNIDITLASMKISFKKHNKKDFVEMIISDKGEEIMKYLLKFQNSNDEAYINLMKINSKSHEYLYEEWENFLHVDFKENMILSNLSLPIEFPNNIDLEEIYKNREWIQLLNDFISNAVLTMAVKASMDLQFVDEKDGATLSVNVLSDERGSAYSASFDSKDIALHSGGYGFEDVDGIGIAFVNSNLTYKLDNATSNCNISIFPSFLYLSNIIIDDKNANTFRTHIVAHQGWRGDAEWLIVHSTDKLMLSLQHDILSDFFSCAYLTDYDTTGETFAQKCQYLQLLRDVKDQIHFYLIADHVTLQQSEDNGILLHVIAEKDGISGEFSQLSEERELLSTMNFAISVAKYRPSFALNGDIKYVNLNFIPSTLSKFLADASSYKKLSPEVIALSKDIDADDVIHLMNVGFFDHQIDINCDSVTGWFLGDNRINNVVMQSQNDEGIITIRNLRGNFDNGDFDLQANISLARDLPRYEIAFGISNIDPSIISRFLLDDNTVVDGFISINGLIKTEGLYKPSFYRGLSGQVTMQGKAISIYNLDILSFIKYVNSITAANFDKDKAIQLLNRNKTYFEDASCTIEIDNGIGIVTDGAVHANGISGSYAVTWALWEKMLKLQWQFSFINNKAKPVYLPLEIEGKIPVFSIYYDFRRIFIDSSQ</sequence>
<evidence type="ECO:0000313" key="1">
    <source>
        <dbReference type="EMBL" id="AWD33036.1"/>
    </source>
</evidence>
<keyword evidence="2" id="KW-1185">Reference proteome</keyword>